<dbReference type="PRINTS" id="PR00368">
    <property type="entry name" value="FADPNR"/>
</dbReference>
<keyword evidence="2" id="KW-0560">Oxidoreductase</keyword>
<dbReference type="PANTHER" id="PTHR42877:SF4">
    <property type="entry name" value="FAD_NAD(P)-BINDING DOMAIN-CONTAINING PROTEIN-RELATED"/>
    <property type="match status" value="1"/>
</dbReference>
<evidence type="ECO:0000313" key="2">
    <source>
        <dbReference type="EMBL" id="KAF2788469.1"/>
    </source>
</evidence>
<gene>
    <name evidence="2" type="ORF">K505DRAFT_255477</name>
</gene>
<dbReference type="GO" id="GO:0004497">
    <property type="term" value="F:monooxygenase activity"/>
    <property type="evidence" value="ECO:0007669"/>
    <property type="project" value="UniProtKB-KW"/>
</dbReference>
<proteinExistence type="inferred from homology"/>
<evidence type="ECO:0000256" key="1">
    <source>
        <dbReference type="ARBA" id="ARBA00010139"/>
    </source>
</evidence>
<dbReference type="Proteomes" id="UP000799757">
    <property type="component" value="Unassembled WGS sequence"/>
</dbReference>
<sequence>MAEPTTAIIIGAGPAGIAMGYHLKQTLGTDDFAIFDQNPAAGGTWYSNSYPGCGCDVPSHFYSFSFALNPDWSRPLCERGEILAYLDTVVDKNDLRPHFFFNTSCLGARWDDASATWEVDFKNLMTRQQYSRRTRMFVSATGFFSLPKYPQIPGRESFQGPSWHSGKWDHSYDIRDKDIAVVGNGCSGCQVIPAVAPTVRSITHYTRSKQWFFERPNVPYTIFQKWSFRNIPLWMRWNRFWTYFNVDSLFLEYVNLPQSDALRNVSQKEAFDYMVKTAPKKYHDQLIPEYPVGCKRRVLDPGYLASLHRENVVLESRKIDHIDEKGIVLADGSRSEYDAIVYATGFKTQSFLAPMEIVGQGGQSLNDHWRETGGCQAYHGTTVSGYPNLAILFGPNASPAHNSVIYSVEVQVEYVIKTFFEPLLSKRATAIAVKRSAEDYDCNLVQLGLKGSVWHSGCNNWTLNEFGRNCSNFPGYVRSFWWKLYSPKWKDYILKVNRETRNTLCSLLIIALGW</sequence>
<dbReference type="InterPro" id="IPR036188">
    <property type="entry name" value="FAD/NAD-bd_sf"/>
</dbReference>
<dbReference type="SUPFAM" id="SSF51905">
    <property type="entry name" value="FAD/NAD(P)-binding domain"/>
    <property type="match status" value="2"/>
</dbReference>
<dbReference type="OrthoDB" id="74360at2759"/>
<dbReference type="InterPro" id="IPR051209">
    <property type="entry name" value="FAD-bind_Monooxygenase_sf"/>
</dbReference>
<evidence type="ECO:0000313" key="3">
    <source>
        <dbReference type="Proteomes" id="UP000799757"/>
    </source>
</evidence>
<protein>
    <submittedName>
        <fullName evidence="2">Monooxygenase</fullName>
    </submittedName>
</protein>
<dbReference type="AlphaFoldDB" id="A0A6A6WWL1"/>
<keyword evidence="3" id="KW-1185">Reference proteome</keyword>
<dbReference type="PANTHER" id="PTHR42877">
    <property type="entry name" value="L-ORNITHINE N(5)-MONOOXYGENASE-RELATED"/>
    <property type="match status" value="1"/>
</dbReference>
<accession>A0A6A6WWL1</accession>
<name>A0A6A6WWL1_9PLEO</name>
<organism evidence="2 3">
    <name type="scientific">Melanomma pulvis-pyrius CBS 109.77</name>
    <dbReference type="NCBI Taxonomy" id="1314802"/>
    <lineage>
        <taxon>Eukaryota</taxon>
        <taxon>Fungi</taxon>
        <taxon>Dikarya</taxon>
        <taxon>Ascomycota</taxon>
        <taxon>Pezizomycotina</taxon>
        <taxon>Dothideomycetes</taxon>
        <taxon>Pleosporomycetidae</taxon>
        <taxon>Pleosporales</taxon>
        <taxon>Melanommataceae</taxon>
        <taxon>Melanomma</taxon>
    </lineage>
</organism>
<dbReference type="Pfam" id="PF13738">
    <property type="entry name" value="Pyr_redox_3"/>
    <property type="match status" value="1"/>
</dbReference>
<keyword evidence="2" id="KW-0503">Monooxygenase</keyword>
<reference evidence="2" key="1">
    <citation type="journal article" date="2020" name="Stud. Mycol.">
        <title>101 Dothideomycetes genomes: a test case for predicting lifestyles and emergence of pathogens.</title>
        <authorList>
            <person name="Haridas S."/>
            <person name="Albert R."/>
            <person name="Binder M."/>
            <person name="Bloem J."/>
            <person name="Labutti K."/>
            <person name="Salamov A."/>
            <person name="Andreopoulos B."/>
            <person name="Baker S."/>
            <person name="Barry K."/>
            <person name="Bills G."/>
            <person name="Bluhm B."/>
            <person name="Cannon C."/>
            <person name="Castanera R."/>
            <person name="Culley D."/>
            <person name="Daum C."/>
            <person name="Ezra D."/>
            <person name="Gonzalez J."/>
            <person name="Henrissat B."/>
            <person name="Kuo A."/>
            <person name="Liang C."/>
            <person name="Lipzen A."/>
            <person name="Lutzoni F."/>
            <person name="Magnuson J."/>
            <person name="Mondo S."/>
            <person name="Nolan M."/>
            <person name="Ohm R."/>
            <person name="Pangilinan J."/>
            <person name="Park H.-J."/>
            <person name="Ramirez L."/>
            <person name="Alfaro M."/>
            <person name="Sun H."/>
            <person name="Tritt A."/>
            <person name="Yoshinaga Y."/>
            <person name="Zwiers L.-H."/>
            <person name="Turgeon B."/>
            <person name="Goodwin S."/>
            <person name="Spatafora J."/>
            <person name="Crous P."/>
            <person name="Grigoriev I."/>
        </authorList>
    </citation>
    <scope>NUCLEOTIDE SEQUENCE</scope>
    <source>
        <strain evidence="2">CBS 109.77</strain>
    </source>
</reference>
<dbReference type="Gene3D" id="3.50.50.60">
    <property type="entry name" value="FAD/NAD(P)-binding domain"/>
    <property type="match status" value="2"/>
</dbReference>
<comment type="similarity">
    <text evidence="1">Belongs to the FAD-binding monooxygenase family.</text>
</comment>
<dbReference type="EMBL" id="MU002213">
    <property type="protein sequence ID" value="KAF2788469.1"/>
    <property type="molecule type" value="Genomic_DNA"/>
</dbReference>